<dbReference type="AlphaFoldDB" id="Q83CT5"/>
<dbReference type="SUPFAM" id="SSF54427">
    <property type="entry name" value="NTF2-like"/>
    <property type="match status" value="1"/>
</dbReference>
<feature type="domain" description="DUF4440" evidence="1">
    <location>
        <begin position="23"/>
        <end position="109"/>
    </location>
</feature>
<dbReference type="InterPro" id="IPR032710">
    <property type="entry name" value="NTF2-like_dom_sf"/>
</dbReference>
<dbReference type="Pfam" id="PF14534">
    <property type="entry name" value="DUF4440"/>
    <property type="match status" value="1"/>
</dbReference>
<dbReference type="OrthoDB" id="121974at2"/>
<evidence type="ECO:0000313" key="3">
    <source>
        <dbReference type="Proteomes" id="UP000002671"/>
    </source>
</evidence>
<dbReference type="InterPro" id="IPR027843">
    <property type="entry name" value="DUF4440"/>
</dbReference>
<gene>
    <name evidence="2" type="ordered locus">CBU_1018</name>
</gene>
<name>Q83CT5_COXBU</name>
<evidence type="ECO:0000313" key="2">
    <source>
        <dbReference type="EMBL" id="AAO90538.1"/>
    </source>
</evidence>
<keyword evidence="3" id="KW-1185">Reference proteome</keyword>
<dbReference type="EnsemblBacteria" id="AAO90538">
    <property type="protein sequence ID" value="AAO90538"/>
    <property type="gene ID" value="CBU_1018"/>
</dbReference>
<dbReference type="Proteomes" id="UP000002671">
    <property type="component" value="Chromosome"/>
</dbReference>
<protein>
    <recommendedName>
        <fullName evidence="1">DUF4440 domain-containing protein</fullName>
    </recommendedName>
</protein>
<reference evidence="2 3" key="1">
    <citation type="journal article" date="2003" name="Proc. Natl. Acad. Sci. U.S.A.">
        <title>Complete genome sequence of the Q-fever pathogen, Coxiella burnetii.</title>
        <authorList>
            <person name="Seshadri R."/>
            <person name="Paulsen I.T."/>
            <person name="Eisen J.A."/>
            <person name="Read T.D."/>
            <person name="Nelson K.E."/>
            <person name="Nelson W.C."/>
            <person name="Ward N.L."/>
            <person name="Tettelin H."/>
            <person name="Davidsen T.M."/>
            <person name="Beanan M.J."/>
            <person name="Deboy R.T."/>
            <person name="Daugherty S.C."/>
            <person name="Brinkac L.M."/>
            <person name="Madupu R."/>
            <person name="Dodson R.J."/>
            <person name="Khouri H.M."/>
            <person name="Lee K.H."/>
            <person name="Carty H.A."/>
            <person name="Scanlan D."/>
            <person name="Heinzen R.A."/>
            <person name="Thompson H.A."/>
            <person name="Samuel J.E."/>
            <person name="Fraser C.M."/>
            <person name="Heidelberg J.F."/>
        </authorList>
    </citation>
    <scope>NUCLEOTIDE SEQUENCE [LARGE SCALE GENOMIC DNA]</scope>
    <source>
        <strain evidence="3">RSA 493 / Nine Mile phase I</strain>
    </source>
</reference>
<dbReference type="EMBL" id="AE016828">
    <property type="protein sequence ID" value="AAO90538.1"/>
    <property type="molecule type" value="Genomic_DNA"/>
</dbReference>
<dbReference type="Gene3D" id="3.10.450.50">
    <property type="match status" value="1"/>
</dbReference>
<dbReference type="RefSeq" id="WP_010957955.1">
    <property type="nucleotide sequence ID" value="NC_002971.4"/>
</dbReference>
<accession>Q83CT5</accession>
<dbReference type="HOGENOM" id="CLU_119560_2_0_6"/>
<dbReference type="GeneID" id="1208916"/>
<dbReference type="eggNOG" id="COG4994">
    <property type="taxonomic scope" value="Bacteria"/>
</dbReference>
<proteinExistence type="predicted"/>
<dbReference type="KEGG" id="cbu:CBU_1018"/>
<evidence type="ECO:0000259" key="1">
    <source>
        <dbReference type="Pfam" id="PF14534"/>
    </source>
</evidence>
<sequence length="118" mass="13840">MDSLFKKIFENEKKLLDPKNYLDEITELLADDFIEIGSSGHVYYRNDVIFQLSNLNIQEIKILNFEAKLVEKNIVLVLYKAEKKISNSNVTQISFRSSLWKRVKGTWKIIFHQGTLET</sequence>
<reference evidence="2 3" key="2">
    <citation type="journal article" date="2009" name="Infect. Immun.">
        <title>Comparative genomics reveal extensive transposon-mediated genomic plasticity and diversity among potential effector proteins within the genus Coxiella.</title>
        <authorList>
            <person name="Beare P.A."/>
            <person name="Unsworth N."/>
            <person name="Andoh M."/>
            <person name="Voth D.E."/>
            <person name="Omsland A."/>
            <person name="Gilk S.D."/>
            <person name="Williams K.P."/>
            <person name="Sobral B.W."/>
            <person name="Kupko J.J.III."/>
            <person name="Porcella S.F."/>
            <person name="Samuel J.E."/>
            <person name="Heinzen R.A."/>
        </authorList>
    </citation>
    <scope>NUCLEOTIDE SEQUENCE [LARGE SCALE GENOMIC DNA]</scope>
    <source>
        <strain evidence="3">RSA 493 / Nine Mile phase I</strain>
    </source>
</reference>
<organism evidence="2 3">
    <name type="scientific">Coxiella burnetii (strain RSA 493 / Nine Mile phase I)</name>
    <dbReference type="NCBI Taxonomy" id="227377"/>
    <lineage>
        <taxon>Bacteria</taxon>
        <taxon>Pseudomonadati</taxon>
        <taxon>Pseudomonadota</taxon>
        <taxon>Gammaproteobacteria</taxon>
        <taxon>Legionellales</taxon>
        <taxon>Coxiellaceae</taxon>
        <taxon>Coxiella</taxon>
    </lineage>
</organism>
<dbReference type="PATRIC" id="fig|227377.7.peg.1012"/>
<dbReference type="RefSeq" id="NP_820024.1">
    <property type="nucleotide sequence ID" value="NC_002971.4"/>
</dbReference>